<feature type="compositionally biased region" description="Polar residues" evidence="1">
    <location>
        <begin position="87"/>
        <end position="111"/>
    </location>
</feature>
<dbReference type="RefSeq" id="WP_147121135.1">
    <property type="nucleotide sequence ID" value="NZ_VOPY01000001.1"/>
</dbReference>
<feature type="compositionally biased region" description="Pro residues" evidence="1">
    <location>
        <begin position="224"/>
        <end position="236"/>
    </location>
</feature>
<keyword evidence="2" id="KW-0812">Transmembrane</keyword>
<feature type="compositionally biased region" description="Basic and acidic residues" evidence="1">
    <location>
        <begin position="203"/>
        <end position="218"/>
    </location>
</feature>
<accession>A0A5C6UKC5</accession>
<dbReference type="OrthoDB" id="7499632at2"/>
<feature type="compositionally biased region" description="Low complexity" evidence="1">
    <location>
        <begin position="1"/>
        <end position="23"/>
    </location>
</feature>
<comment type="caution">
    <text evidence="3">The sequence shown here is derived from an EMBL/GenBank/DDBJ whole genome shotgun (WGS) entry which is preliminary data.</text>
</comment>
<gene>
    <name evidence="3" type="ORF">FSZ31_00580</name>
</gene>
<keyword evidence="4" id="KW-1185">Reference proteome</keyword>
<proteinExistence type="predicted"/>
<feature type="region of interest" description="Disordered" evidence="1">
    <location>
        <begin position="1"/>
        <end position="137"/>
    </location>
</feature>
<name>A0A5C6UKC5_9SPHN</name>
<reference evidence="3 4" key="1">
    <citation type="submission" date="2019-08" db="EMBL/GenBank/DDBJ databases">
        <title>Sphingorhabdus soil sp. nov., isolated from arctic soil.</title>
        <authorList>
            <person name="Liu Y."/>
        </authorList>
    </citation>
    <scope>NUCLEOTIDE SEQUENCE [LARGE SCALE GENOMIC DNA]</scope>
    <source>
        <strain evidence="3 4">D-2Q-5-6</strain>
    </source>
</reference>
<evidence type="ECO:0000256" key="1">
    <source>
        <dbReference type="SAM" id="MobiDB-lite"/>
    </source>
</evidence>
<sequence length="412" mass="42033">MLAATAALPAAAQQADTASPPASGGFSLENIGKPKQEPAAPRVEGPINPDAPIATRPSAPRTSSPTPSPSQTAQPQRSTATPAITLPQPTATRPPAQNGTAQRQPMPTTASRAAPGIVPSGAQTPTPPASAAATATASAASTAIPKLPDPLANTPIVHSDNGSDSFPWAWLLAALALLGGLVYYLRSRKSRWQPAVGVPLNEVKPDAAGDTARRDTSPEKATPAPTPPAAAPPPAPAVVAAPIAQSGEGIEVTFLPDYAAATFTRVAMRYAVTVRNTGAEPVAGLTLHAAMIPASAGQDAEVAAFVADDSAEVVHRIESLAPGEAIEIEGEMALPLNEARAVRYGQRLLFVPVAAFAFRFTRDTRACLVPLAYMVGVDSGGAQGKMGPLRLDLGPKTYSQVGQRPLALASAA</sequence>
<dbReference type="AlphaFoldDB" id="A0A5C6UKC5"/>
<evidence type="ECO:0000256" key="2">
    <source>
        <dbReference type="SAM" id="Phobius"/>
    </source>
</evidence>
<dbReference type="Proteomes" id="UP000321129">
    <property type="component" value="Unassembled WGS sequence"/>
</dbReference>
<feature type="region of interest" description="Disordered" evidence="1">
    <location>
        <begin position="201"/>
        <end position="236"/>
    </location>
</feature>
<feature type="transmembrane region" description="Helical" evidence="2">
    <location>
        <begin position="168"/>
        <end position="185"/>
    </location>
</feature>
<evidence type="ECO:0000313" key="3">
    <source>
        <dbReference type="EMBL" id="TXC73297.1"/>
    </source>
</evidence>
<organism evidence="3 4">
    <name type="scientific">Flavisphingopyxis soli</name>
    <dbReference type="NCBI Taxonomy" id="2601267"/>
    <lineage>
        <taxon>Bacteria</taxon>
        <taxon>Pseudomonadati</taxon>
        <taxon>Pseudomonadota</taxon>
        <taxon>Alphaproteobacteria</taxon>
        <taxon>Sphingomonadales</taxon>
        <taxon>Sphingopyxidaceae</taxon>
        <taxon>Flavisphingopyxis</taxon>
    </lineage>
</organism>
<dbReference type="EMBL" id="VOPY01000001">
    <property type="protein sequence ID" value="TXC73297.1"/>
    <property type="molecule type" value="Genomic_DNA"/>
</dbReference>
<keyword evidence="2" id="KW-1133">Transmembrane helix</keyword>
<protein>
    <submittedName>
        <fullName evidence="3">Uncharacterized protein</fullName>
    </submittedName>
</protein>
<evidence type="ECO:0000313" key="4">
    <source>
        <dbReference type="Proteomes" id="UP000321129"/>
    </source>
</evidence>
<keyword evidence="2" id="KW-0472">Membrane</keyword>
<feature type="compositionally biased region" description="Low complexity" evidence="1">
    <location>
        <begin position="54"/>
        <end position="79"/>
    </location>
</feature>